<sequence length="217" mass="24975">MRTNKNIHEEAAAVLYGENWFTWSLYGDQYRPMWRWSEAEKIKCPRHYSRLITKMRLLISTKGDENDPTQADAIYLTTTNVKHACKKFAFNDFKILKVDFYNGLSYRYGGSARKGYYGERCLEPLKKCRAENFLINTNASPAYAAELQAEIEGPKGANFRAYRKAKEEEPKNDNDDPWDVEDEDSVDLSDDITVELEYEDKAEAGDSGMEGLETTSK</sequence>
<evidence type="ECO:0000256" key="1">
    <source>
        <dbReference type="SAM" id="MobiDB-lite"/>
    </source>
</evidence>
<name>A0A8H3G0M4_9LECA</name>
<evidence type="ECO:0000313" key="3">
    <source>
        <dbReference type="Proteomes" id="UP000664203"/>
    </source>
</evidence>
<reference evidence="2" key="1">
    <citation type="submission" date="2021-03" db="EMBL/GenBank/DDBJ databases">
        <authorList>
            <person name="Tagirdzhanova G."/>
        </authorList>
    </citation>
    <scope>NUCLEOTIDE SEQUENCE</scope>
</reference>
<dbReference type="OrthoDB" id="2951834at2759"/>
<evidence type="ECO:0000313" key="2">
    <source>
        <dbReference type="EMBL" id="CAF9934081.1"/>
    </source>
</evidence>
<feature type="compositionally biased region" description="Acidic residues" evidence="1">
    <location>
        <begin position="175"/>
        <end position="198"/>
    </location>
</feature>
<feature type="compositionally biased region" description="Basic and acidic residues" evidence="1">
    <location>
        <begin position="164"/>
        <end position="174"/>
    </location>
</feature>
<comment type="caution">
    <text evidence="2">The sequence shown here is derived from an EMBL/GenBank/DDBJ whole genome shotgun (WGS) entry which is preliminary data.</text>
</comment>
<gene>
    <name evidence="2" type="ORF">ALECFALPRED_005841</name>
</gene>
<feature type="region of interest" description="Disordered" evidence="1">
    <location>
        <begin position="163"/>
        <end position="217"/>
    </location>
</feature>
<proteinExistence type="predicted"/>
<keyword evidence="3" id="KW-1185">Reference proteome</keyword>
<dbReference type="Proteomes" id="UP000664203">
    <property type="component" value="Unassembled WGS sequence"/>
</dbReference>
<dbReference type="EMBL" id="CAJPDR010000369">
    <property type="protein sequence ID" value="CAF9934081.1"/>
    <property type="molecule type" value="Genomic_DNA"/>
</dbReference>
<organism evidence="2 3">
    <name type="scientific">Alectoria fallacina</name>
    <dbReference type="NCBI Taxonomy" id="1903189"/>
    <lineage>
        <taxon>Eukaryota</taxon>
        <taxon>Fungi</taxon>
        <taxon>Dikarya</taxon>
        <taxon>Ascomycota</taxon>
        <taxon>Pezizomycotina</taxon>
        <taxon>Lecanoromycetes</taxon>
        <taxon>OSLEUM clade</taxon>
        <taxon>Lecanoromycetidae</taxon>
        <taxon>Lecanorales</taxon>
        <taxon>Lecanorineae</taxon>
        <taxon>Parmeliaceae</taxon>
        <taxon>Alectoria</taxon>
    </lineage>
</organism>
<accession>A0A8H3G0M4</accession>
<dbReference type="AlphaFoldDB" id="A0A8H3G0M4"/>
<protein>
    <submittedName>
        <fullName evidence="2">Uncharacterized protein</fullName>
    </submittedName>
</protein>